<feature type="compositionally biased region" description="Polar residues" evidence="1">
    <location>
        <begin position="46"/>
        <end position="60"/>
    </location>
</feature>
<gene>
    <name evidence="2" type="ORF">J2D73_00610</name>
</gene>
<feature type="compositionally biased region" description="Polar residues" evidence="1">
    <location>
        <begin position="397"/>
        <end position="413"/>
    </location>
</feature>
<keyword evidence="3" id="KW-1185">Reference proteome</keyword>
<name>A0ABS3LQV9_9PROT</name>
<feature type="region of interest" description="Disordered" evidence="1">
    <location>
        <begin position="394"/>
        <end position="417"/>
    </location>
</feature>
<dbReference type="Gene3D" id="3.40.50.1820">
    <property type="entry name" value="alpha/beta hydrolase"/>
    <property type="match status" value="1"/>
</dbReference>
<dbReference type="InterPro" id="IPR001563">
    <property type="entry name" value="Peptidase_S10"/>
</dbReference>
<sequence length="568" mass="62129">MEIIALTTVSRSPSSRLTFSASLLALLLSSTTFPGSRAVAAEDKSSSASFSHAQPTTSQTTDRRESAGSVTIGGQKIDYRAVAGTLIVHPKGWDDSTSVVETRLGLHTDNKGDGRADDGNPDAAAAMFYVAYFKKDAKPEGRPITFVYNGGPGSASVWLHMGAFGPRRIVTMNDAHDPAAPYQLVNNEASLLDVTDLVFIDAPGTGFGRIAGKDREKSFWGVDADGHAFANFITQFLGEFGRYNSPKFLFGESYGTLRSAVLVNDLQNEDNIDFNGVILLSQILSYDNEGDEPKLNPGNDLPYVLALPTYAATAWYHHRLPGNPPDLKALLKEVEQFASNDYLLALQKGADLTADSKRAVAEKLHTYTGLPVDYLLRADLRVDVGEFEKTLQENDDTTTGRLDSRFSGPTINPLSEEADYDPQSAAISSAYISAFNDYTRKTLGYGNGQDYRGGIDTHWDFRHTPPGEGQAFDGSANVMPDLAYAMKTNPTLKVMLNAGYFDLATPYYEGVYEMKHLQIPNRLQSNIEYARYESGHMVYANETALKQLHENVASFITRSSNVNPAHTE</sequence>
<comment type="caution">
    <text evidence="2">The sequence shown here is derived from an EMBL/GenBank/DDBJ whole genome shotgun (WGS) entry which is preliminary data.</text>
</comment>
<evidence type="ECO:0000313" key="2">
    <source>
        <dbReference type="EMBL" id="MBO1358299.1"/>
    </source>
</evidence>
<proteinExistence type="predicted"/>
<accession>A0ABS3LQV9</accession>
<reference evidence="2 3" key="1">
    <citation type="submission" date="2021-03" db="EMBL/GenBank/DDBJ databases">
        <title>The complete genome sequence of Acetobacter sacchari TBRC 11175.</title>
        <authorList>
            <person name="Charoenyingcharoen P."/>
            <person name="Yukphan P."/>
        </authorList>
    </citation>
    <scope>NUCLEOTIDE SEQUENCE [LARGE SCALE GENOMIC DNA]</scope>
    <source>
        <strain evidence="2 3">TBRC 11175</strain>
    </source>
</reference>
<evidence type="ECO:0000313" key="3">
    <source>
        <dbReference type="Proteomes" id="UP000664771"/>
    </source>
</evidence>
<organism evidence="2 3">
    <name type="scientific">Acetobacter sacchari</name>
    <dbReference type="NCBI Taxonomy" id="2661687"/>
    <lineage>
        <taxon>Bacteria</taxon>
        <taxon>Pseudomonadati</taxon>
        <taxon>Pseudomonadota</taxon>
        <taxon>Alphaproteobacteria</taxon>
        <taxon>Acetobacterales</taxon>
        <taxon>Acetobacteraceae</taxon>
        <taxon>Acetobacter</taxon>
    </lineage>
</organism>
<dbReference type="Pfam" id="PF00450">
    <property type="entry name" value="Peptidase_S10"/>
    <property type="match status" value="1"/>
</dbReference>
<dbReference type="EMBL" id="JAFVMF010000001">
    <property type="protein sequence ID" value="MBO1358299.1"/>
    <property type="molecule type" value="Genomic_DNA"/>
</dbReference>
<feature type="region of interest" description="Disordered" evidence="1">
    <location>
        <begin position="44"/>
        <end position="70"/>
    </location>
</feature>
<dbReference type="Proteomes" id="UP000664771">
    <property type="component" value="Unassembled WGS sequence"/>
</dbReference>
<evidence type="ECO:0000256" key="1">
    <source>
        <dbReference type="SAM" id="MobiDB-lite"/>
    </source>
</evidence>
<dbReference type="SUPFAM" id="SSF53474">
    <property type="entry name" value="alpha/beta-Hydrolases"/>
    <property type="match status" value="1"/>
</dbReference>
<protein>
    <submittedName>
        <fullName evidence="2">Peptidase S10</fullName>
    </submittedName>
</protein>
<dbReference type="InterPro" id="IPR029058">
    <property type="entry name" value="AB_hydrolase_fold"/>
</dbReference>